<sequence>MGKTKYIFSMGDLKRKDNSLCFRNERGTLNHLPIENVRELYILNEVSINTKLLDFLSRAGIVVHFFNYYNNYSGTFYPKDYLLSGKLKIKQALAYTNEKRLYIARRIVKGIAANMGDTLYHYYRHGKKELKGFIEYCKGIDELLLKEDNIKYILMIEGSLWAGFYKSFKYFLREDFVMSKRVKRPPDNPINALISFGNSMLYAKTITMLYHTHLDQTISYLHEPSESRFSLSLDLSEVFKPVIVYKTIFDLVNTQKLTVTKHFDKKLNYCLLNEKGKQIFIKSYEERLHTVFQHEGLSRKITYETAIKYDGYKLIKYLMEDKPFQPFNVNLKK</sequence>
<reference evidence="1" key="1">
    <citation type="submission" date="2023-09" db="EMBL/GenBank/DDBJ databases">
        <title>Vallitalea sediminicola and Vallitalea maricola sp. nov., anaerobic bacteria isolated from marine sediment.</title>
        <authorList>
            <person name="Hirano S."/>
            <person name="Maeda A."/>
            <person name="Terahara T."/>
            <person name="Mori K."/>
            <person name="Hamada M."/>
            <person name="Matsumoto R."/>
            <person name="Kobayashi T."/>
        </authorList>
    </citation>
    <scope>NUCLEOTIDE SEQUENCE</scope>
    <source>
        <strain evidence="1">AN17-2</strain>
    </source>
</reference>
<keyword evidence="1" id="KW-0255">Endonuclease</keyword>
<evidence type="ECO:0000313" key="1">
    <source>
        <dbReference type="EMBL" id="GMQ61785.1"/>
    </source>
</evidence>
<comment type="caution">
    <text evidence="1">The sequence shown here is derived from an EMBL/GenBank/DDBJ whole genome shotgun (WGS) entry which is preliminary data.</text>
</comment>
<name>A0ACB5UFY8_9FIRM</name>
<organism evidence="1 2">
    <name type="scientific">Vallitalea maricola</name>
    <dbReference type="NCBI Taxonomy" id="3074433"/>
    <lineage>
        <taxon>Bacteria</taxon>
        <taxon>Bacillati</taxon>
        <taxon>Bacillota</taxon>
        <taxon>Clostridia</taxon>
        <taxon>Lachnospirales</taxon>
        <taxon>Vallitaleaceae</taxon>
        <taxon>Vallitalea</taxon>
    </lineage>
</organism>
<dbReference type="Proteomes" id="UP001374599">
    <property type="component" value="Unassembled WGS sequence"/>
</dbReference>
<keyword evidence="1" id="KW-0540">Nuclease</keyword>
<proteinExistence type="predicted"/>
<keyword evidence="2" id="KW-1185">Reference proteome</keyword>
<keyword evidence="1" id="KW-0378">Hydrolase</keyword>
<dbReference type="EMBL" id="BTPU01000014">
    <property type="protein sequence ID" value="GMQ61785.1"/>
    <property type="molecule type" value="Genomic_DNA"/>
</dbReference>
<gene>
    <name evidence="1" type="primary">cas1b_1</name>
    <name evidence="1" type="ORF">AN2V17_10140</name>
</gene>
<evidence type="ECO:0000313" key="2">
    <source>
        <dbReference type="Proteomes" id="UP001374599"/>
    </source>
</evidence>
<accession>A0ACB5UFY8</accession>
<protein>
    <submittedName>
        <fullName evidence="1">Type I-B CRISPR-associated endonuclease Cas1b</fullName>
    </submittedName>
</protein>